<accession>A0A179S5K6</accession>
<dbReference type="AlphaFoldDB" id="A0A179S5K6"/>
<sequence length="182" mass="20040">MPGGMEIKLEYLSPENWSRPAGWTVVGRVGTLALAYDPDRRPYLIGDGEPQPADPVAVNAALYPAIEIAALRLWPGGWTVPLSDVFGIDRRAVTPSRVTKKGLHPQVLRALGSLAEGDDADSRGYLLVALARYVDRYSWPRQGLEGSIEDVRRDVDACMASLLDVRRRGPVFPSRRTEADED</sequence>
<dbReference type="Proteomes" id="UP000078316">
    <property type="component" value="Unassembled WGS sequence"/>
</dbReference>
<dbReference type="STRING" id="427683.A5481_19000"/>
<evidence type="ECO:0000313" key="2">
    <source>
        <dbReference type="Proteomes" id="UP000078316"/>
    </source>
</evidence>
<name>A0A179S5K6_9HYPH</name>
<reference evidence="1 2" key="1">
    <citation type="submission" date="2016-04" db="EMBL/GenBank/DDBJ databases">
        <authorList>
            <person name="Evans L.H."/>
            <person name="Alamgir A."/>
            <person name="Owens N."/>
            <person name="Weber N.D."/>
            <person name="Virtaneva K."/>
            <person name="Barbian K."/>
            <person name="Babar A."/>
            <person name="Rosenke K."/>
        </authorList>
    </citation>
    <scope>NUCLEOTIDE SEQUENCE [LARGE SCALE GENOMIC DNA]</scope>
    <source>
        <strain evidence="1 2">PMB02</strain>
    </source>
</reference>
<organism evidence="1 2">
    <name type="scientific">Methylobacterium platani</name>
    <dbReference type="NCBI Taxonomy" id="427683"/>
    <lineage>
        <taxon>Bacteria</taxon>
        <taxon>Pseudomonadati</taxon>
        <taxon>Pseudomonadota</taxon>
        <taxon>Alphaproteobacteria</taxon>
        <taxon>Hyphomicrobiales</taxon>
        <taxon>Methylobacteriaceae</taxon>
        <taxon>Methylobacterium</taxon>
    </lineage>
</organism>
<proteinExistence type="predicted"/>
<comment type="caution">
    <text evidence="1">The sequence shown here is derived from an EMBL/GenBank/DDBJ whole genome shotgun (WGS) entry which is preliminary data.</text>
</comment>
<dbReference type="EMBL" id="LWHQ01000038">
    <property type="protein sequence ID" value="OAS22485.1"/>
    <property type="molecule type" value="Genomic_DNA"/>
</dbReference>
<gene>
    <name evidence="1" type="ORF">A5481_19000</name>
</gene>
<protein>
    <submittedName>
        <fullName evidence="1">Uncharacterized protein</fullName>
    </submittedName>
</protein>
<evidence type="ECO:0000313" key="1">
    <source>
        <dbReference type="EMBL" id="OAS22485.1"/>
    </source>
</evidence>